<dbReference type="GO" id="GO:0009279">
    <property type="term" value="C:cell outer membrane"/>
    <property type="evidence" value="ECO:0007669"/>
    <property type="project" value="UniProtKB-UniRule"/>
</dbReference>
<evidence type="ECO:0000256" key="6">
    <source>
        <dbReference type="ARBA" id="ARBA00023237"/>
    </source>
</evidence>
<dbReference type="InterPro" id="IPR034746">
    <property type="entry name" value="POTRA"/>
</dbReference>
<evidence type="ECO:0000256" key="3">
    <source>
        <dbReference type="ARBA" id="ARBA00022692"/>
    </source>
</evidence>
<name>A0A1M6FW87_9FLAO</name>
<accession>A0A1M6FW87</accession>
<keyword evidence="5" id="KW-0472">Membrane</keyword>
<dbReference type="NCBIfam" id="TIGR03303">
    <property type="entry name" value="OM_YaeT"/>
    <property type="match status" value="1"/>
</dbReference>
<organism evidence="9 10">
    <name type="scientific">Flavobacterium haoranii</name>
    <dbReference type="NCBI Taxonomy" id="683124"/>
    <lineage>
        <taxon>Bacteria</taxon>
        <taxon>Pseudomonadati</taxon>
        <taxon>Bacteroidota</taxon>
        <taxon>Flavobacteriia</taxon>
        <taxon>Flavobacteriales</taxon>
        <taxon>Flavobacteriaceae</taxon>
        <taxon>Flavobacterium</taxon>
    </lineage>
</organism>
<dbReference type="Gene3D" id="2.40.160.50">
    <property type="entry name" value="membrane protein fhac: a member of the omp85/tpsb transporter family"/>
    <property type="match status" value="2"/>
</dbReference>
<dbReference type="Pfam" id="PF07244">
    <property type="entry name" value="POTRA"/>
    <property type="match status" value="4"/>
</dbReference>
<reference evidence="9 10" key="1">
    <citation type="submission" date="2016-11" db="EMBL/GenBank/DDBJ databases">
        <authorList>
            <person name="Jaros S."/>
            <person name="Januszkiewicz K."/>
            <person name="Wedrychowicz H."/>
        </authorList>
    </citation>
    <scope>NUCLEOTIDE SEQUENCE [LARGE SCALE GENOMIC DNA]</scope>
    <source>
        <strain evidence="9 10">DSM 22807</strain>
    </source>
</reference>
<evidence type="ECO:0000256" key="7">
    <source>
        <dbReference type="NCBIfam" id="TIGR03303"/>
    </source>
</evidence>
<keyword evidence="10" id="KW-1185">Reference proteome</keyword>
<dbReference type="AlphaFoldDB" id="A0A1M6FW87"/>
<dbReference type="PIRSF" id="PIRSF006076">
    <property type="entry name" value="OM_assembly_OMP85"/>
    <property type="match status" value="1"/>
</dbReference>
<proteinExistence type="predicted"/>
<keyword evidence="2" id="KW-1134">Transmembrane beta strand</keyword>
<keyword evidence="6" id="KW-0998">Cell outer membrane</keyword>
<dbReference type="EMBL" id="FQZH01000001">
    <property type="protein sequence ID" value="SHJ01957.1"/>
    <property type="molecule type" value="Genomic_DNA"/>
</dbReference>
<dbReference type="RefSeq" id="WP_072783207.1">
    <property type="nucleotide sequence ID" value="NZ_FQZH01000001.1"/>
</dbReference>
<dbReference type="PANTHER" id="PTHR12815">
    <property type="entry name" value="SORTING AND ASSEMBLY MACHINERY SAMM50 PROTEIN FAMILY MEMBER"/>
    <property type="match status" value="1"/>
</dbReference>
<evidence type="ECO:0000259" key="8">
    <source>
        <dbReference type="PROSITE" id="PS51779"/>
    </source>
</evidence>
<protein>
    <recommendedName>
        <fullName evidence="7">Outer membrane protein assembly factor BamA</fullName>
    </recommendedName>
</protein>
<gene>
    <name evidence="9" type="ORF">SAMN05444337_1344</name>
</gene>
<keyword evidence="4" id="KW-0732">Signal</keyword>
<evidence type="ECO:0000256" key="5">
    <source>
        <dbReference type="ARBA" id="ARBA00023136"/>
    </source>
</evidence>
<dbReference type="InterPro" id="IPR023707">
    <property type="entry name" value="OM_assembly_BamA"/>
</dbReference>
<dbReference type="PANTHER" id="PTHR12815:SF47">
    <property type="entry name" value="TRANSLOCATION AND ASSEMBLY MODULE SUBUNIT TAMA"/>
    <property type="match status" value="1"/>
</dbReference>
<comment type="subcellular location">
    <subcellularLocation>
        <location evidence="1">Membrane</location>
    </subcellularLocation>
</comment>
<dbReference type="Proteomes" id="UP000184232">
    <property type="component" value="Unassembled WGS sequence"/>
</dbReference>
<dbReference type="InterPro" id="IPR039910">
    <property type="entry name" value="D15-like"/>
</dbReference>
<keyword evidence="3" id="KW-0812">Transmembrane</keyword>
<dbReference type="STRING" id="683124.SAMN05444337_1344"/>
<feature type="domain" description="POTRA" evidence="8">
    <location>
        <begin position="107"/>
        <end position="185"/>
    </location>
</feature>
<evidence type="ECO:0000256" key="4">
    <source>
        <dbReference type="ARBA" id="ARBA00022729"/>
    </source>
</evidence>
<feature type="domain" description="POTRA" evidence="8">
    <location>
        <begin position="279"/>
        <end position="364"/>
    </location>
</feature>
<evidence type="ECO:0000256" key="2">
    <source>
        <dbReference type="ARBA" id="ARBA00022452"/>
    </source>
</evidence>
<evidence type="ECO:0000313" key="10">
    <source>
        <dbReference type="Proteomes" id="UP000184232"/>
    </source>
</evidence>
<evidence type="ECO:0000313" key="9">
    <source>
        <dbReference type="EMBL" id="SHJ01957.1"/>
    </source>
</evidence>
<sequence>MKKYTFLITVLVLGFINNAFSQDIKFENGKYYTLADISVTGKVDYNEQTVVTFTGLEKGQRILIPGEEISGAIKKLWKLGLFSDVNFYVNKIEGDSIYLELNLNELPKLQDVKLQGIKKGKAEELLKETDLKKGKVVNENLITTTKNYIENKYKKDGFYNTKVFISTTPDSTDNNVKMLVNIDKGEKVKVKSITFNGNEKLSDSKLKKAFKNTKQKNPLHIFKRSKYIKEKYKEDLTAVIDKYKENGYRDARITSDSVTYNKEKNDISIKVNLEEGNKYYFGNIRFVGNTIYTERQLNQMLGIKKGDVYNGVLLQKRIADNSKPDAEDITNLYQNNGYLFSSINPVEVKTYNDTIDFEIRITEGPIAYFNKITVVGNDKTNDHVIYRELRTRPGQKYSKELLVRSIREVGALGFFDAENIKPEFKNVDPQAGTVDIEYSVVERGSSQIELQGGYGGGGFIGTLGLSFNNFSIRNIFNKEAYKPLPMGDGQKLSLRLQGSTYFQTYSLSFSEPWLGGKKPINFFTSLSHSKQFLYNYSNRDVNRNRSFNITSISAGVGKRLKFPDDYFYLTSSASFQYYDLNNYQTGLFTFGNGASRNFAITLGLSRNSKGSNPIYPTYGSEFSVSAKFTPPYSLFNGVDYADLQNDPNYKMTYNPDDNLNVIENDLNEDPAPGDWIAVSGYDANGNIISVYKVDTADEATLNRSKYDQKRFNWLEYYKIKFSGDWYTRIYEKLVLRTKGEFGFMGAYNSARGLVPFERFYVGGDGLANYSLDGRETIQLRGYPNNSLSGINGGIVYNKFSLELRYPITLAQSASIYGLTFLEAGAAFEDYKNYNPFAMQRSAGFGLRVFMPAFGLLGIDFAHGFDAIPGSGSTQKSGWQTHFIIGQQF</sequence>
<dbReference type="GO" id="GO:0071709">
    <property type="term" value="P:membrane assembly"/>
    <property type="evidence" value="ECO:0007669"/>
    <property type="project" value="InterPro"/>
</dbReference>
<evidence type="ECO:0000256" key="1">
    <source>
        <dbReference type="ARBA" id="ARBA00004370"/>
    </source>
</evidence>
<feature type="domain" description="POTRA" evidence="8">
    <location>
        <begin position="367"/>
        <end position="443"/>
    </location>
</feature>
<feature type="domain" description="POTRA" evidence="8">
    <location>
        <begin position="188"/>
        <end position="276"/>
    </location>
</feature>
<dbReference type="InterPro" id="IPR010827">
    <property type="entry name" value="BamA/TamA_POTRA"/>
</dbReference>
<dbReference type="Gene3D" id="3.10.20.310">
    <property type="entry name" value="membrane protein fhac"/>
    <property type="match status" value="5"/>
</dbReference>
<dbReference type="PROSITE" id="PS51779">
    <property type="entry name" value="POTRA"/>
    <property type="match status" value="4"/>
</dbReference>